<sequence length="158" mass="17899">MIVYDNIDISKYAKLMTFLKRNSDANEDEYLMIKIALIFGISGACRGDELTNLRVDDIKDVVSSLITIPNTKTQIAVIIRCADQRAQLDPAVAKVSMYLRMYKVKRKKIDIDEETSHLREQGDRKVNVPSLKNMGPPAGPSIYFFKEGTFTFLSPLFS</sequence>
<accession>A0ABQ9JIP1</accession>
<comment type="caution">
    <text evidence="1">The sequence shown here is derived from an EMBL/GenBank/DDBJ whole genome shotgun (WGS) entry which is preliminary data.</text>
</comment>
<protein>
    <submittedName>
        <fullName evidence="1">Uncharacterized protein</fullName>
    </submittedName>
</protein>
<keyword evidence="2" id="KW-1185">Reference proteome</keyword>
<gene>
    <name evidence="1" type="ORF">NQ317_000685</name>
</gene>
<proteinExistence type="predicted"/>
<dbReference type="Proteomes" id="UP001162164">
    <property type="component" value="Unassembled WGS sequence"/>
</dbReference>
<dbReference type="EMBL" id="JAPWTJ010000476">
    <property type="protein sequence ID" value="KAJ8978081.1"/>
    <property type="molecule type" value="Genomic_DNA"/>
</dbReference>
<evidence type="ECO:0000313" key="1">
    <source>
        <dbReference type="EMBL" id="KAJ8978081.1"/>
    </source>
</evidence>
<organism evidence="1 2">
    <name type="scientific">Molorchus minor</name>
    <dbReference type="NCBI Taxonomy" id="1323400"/>
    <lineage>
        <taxon>Eukaryota</taxon>
        <taxon>Metazoa</taxon>
        <taxon>Ecdysozoa</taxon>
        <taxon>Arthropoda</taxon>
        <taxon>Hexapoda</taxon>
        <taxon>Insecta</taxon>
        <taxon>Pterygota</taxon>
        <taxon>Neoptera</taxon>
        <taxon>Endopterygota</taxon>
        <taxon>Coleoptera</taxon>
        <taxon>Polyphaga</taxon>
        <taxon>Cucujiformia</taxon>
        <taxon>Chrysomeloidea</taxon>
        <taxon>Cerambycidae</taxon>
        <taxon>Lamiinae</taxon>
        <taxon>Monochamini</taxon>
        <taxon>Molorchus</taxon>
    </lineage>
</organism>
<reference evidence="1" key="1">
    <citation type="journal article" date="2023" name="Insect Mol. Biol.">
        <title>Genome sequencing provides insights into the evolution of gene families encoding plant cell wall-degrading enzymes in longhorned beetles.</title>
        <authorList>
            <person name="Shin N.R."/>
            <person name="Okamura Y."/>
            <person name="Kirsch R."/>
            <person name="Pauchet Y."/>
        </authorList>
    </citation>
    <scope>NUCLEOTIDE SEQUENCE</scope>
    <source>
        <strain evidence="1">MMC_N1</strain>
    </source>
</reference>
<dbReference type="InterPro" id="IPR011010">
    <property type="entry name" value="DNA_brk_join_enz"/>
</dbReference>
<name>A0ABQ9JIP1_9CUCU</name>
<dbReference type="SUPFAM" id="SSF56349">
    <property type="entry name" value="DNA breaking-rejoining enzymes"/>
    <property type="match status" value="1"/>
</dbReference>
<evidence type="ECO:0000313" key="2">
    <source>
        <dbReference type="Proteomes" id="UP001162164"/>
    </source>
</evidence>